<dbReference type="PROSITE" id="PS50082">
    <property type="entry name" value="WD_REPEATS_2"/>
    <property type="match status" value="7"/>
</dbReference>
<evidence type="ECO:0000313" key="6">
    <source>
        <dbReference type="EMBL" id="KAJ1970470.1"/>
    </source>
</evidence>
<proteinExistence type="predicted"/>
<dbReference type="AlphaFoldDB" id="A0A9W8AVF0"/>
<dbReference type="GO" id="GO:0006397">
    <property type="term" value="P:mRNA processing"/>
    <property type="evidence" value="ECO:0007669"/>
    <property type="project" value="UniProtKB-KW"/>
</dbReference>
<accession>A0A9W8AVF0</accession>
<protein>
    <recommendedName>
        <fullName evidence="8">Prp8 binding protein</fullName>
    </recommendedName>
</protein>
<dbReference type="SUPFAM" id="SSF50978">
    <property type="entry name" value="WD40 repeat-like"/>
    <property type="match status" value="1"/>
</dbReference>
<evidence type="ECO:0000256" key="5">
    <source>
        <dbReference type="PROSITE-ProRule" id="PRU00221"/>
    </source>
</evidence>
<dbReference type="InterPro" id="IPR036322">
    <property type="entry name" value="WD40_repeat_dom_sf"/>
</dbReference>
<dbReference type="GO" id="GO:0008380">
    <property type="term" value="P:RNA splicing"/>
    <property type="evidence" value="ECO:0007669"/>
    <property type="project" value="UniProtKB-KW"/>
</dbReference>
<dbReference type="SMART" id="SM00320">
    <property type="entry name" value="WD40"/>
    <property type="match status" value="7"/>
</dbReference>
<dbReference type="PANTHER" id="PTHR44006">
    <property type="entry name" value="U5 SMALL NUCLEAR RIBONUCLEOPROTEIN 40 KDA PROTEIN"/>
    <property type="match status" value="1"/>
</dbReference>
<dbReference type="InterPro" id="IPR019775">
    <property type="entry name" value="WD40_repeat_CS"/>
</dbReference>
<comment type="caution">
    <text evidence="6">The sequence shown here is derived from an EMBL/GenBank/DDBJ whole genome shotgun (WGS) entry which is preliminary data.</text>
</comment>
<dbReference type="PRINTS" id="PR00320">
    <property type="entry name" value="GPROTEINBRPT"/>
</dbReference>
<dbReference type="InterPro" id="IPR015943">
    <property type="entry name" value="WD40/YVTN_repeat-like_dom_sf"/>
</dbReference>
<evidence type="ECO:0000256" key="2">
    <source>
        <dbReference type="ARBA" id="ARBA00022664"/>
    </source>
</evidence>
<evidence type="ECO:0000256" key="1">
    <source>
        <dbReference type="ARBA" id="ARBA00022574"/>
    </source>
</evidence>
<feature type="repeat" description="WD" evidence="5">
    <location>
        <begin position="172"/>
        <end position="204"/>
    </location>
</feature>
<keyword evidence="3" id="KW-0677">Repeat</keyword>
<keyword evidence="2" id="KW-0507">mRNA processing</keyword>
<dbReference type="Pfam" id="PF00400">
    <property type="entry name" value="WD40"/>
    <property type="match status" value="7"/>
</dbReference>
<keyword evidence="4" id="KW-0508">mRNA splicing</keyword>
<dbReference type="PANTHER" id="PTHR44006:SF1">
    <property type="entry name" value="U5 SMALL NUCLEAR RIBONUCLEOPROTEIN 40 KDA PROTEIN"/>
    <property type="match status" value="1"/>
</dbReference>
<feature type="repeat" description="WD" evidence="5">
    <location>
        <begin position="233"/>
        <end position="263"/>
    </location>
</feature>
<evidence type="ECO:0008006" key="8">
    <source>
        <dbReference type="Google" id="ProtNLM"/>
    </source>
</evidence>
<organism evidence="6 7">
    <name type="scientific">Dimargaris verticillata</name>
    <dbReference type="NCBI Taxonomy" id="2761393"/>
    <lineage>
        <taxon>Eukaryota</taxon>
        <taxon>Fungi</taxon>
        <taxon>Fungi incertae sedis</taxon>
        <taxon>Zoopagomycota</taxon>
        <taxon>Kickxellomycotina</taxon>
        <taxon>Dimargaritomycetes</taxon>
        <taxon>Dimargaritales</taxon>
        <taxon>Dimargaritaceae</taxon>
        <taxon>Dimargaris</taxon>
    </lineage>
</organism>
<dbReference type="InterPro" id="IPR020472">
    <property type="entry name" value="WD40_PAC1"/>
</dbReference>
<dbReference type="EMBL" id="JANBQB010001757">
    <property type="protein sequence ID" value="KAJ1970470.1"/>
    <property type="molecule type" value="Genomic_DNA"/>
</dbReference>
<dbReference type="GO" id="GO:0003723">
    <property type="term" value="F:RNA binding"/>
    <property type="evidence" value="ECO:0007669"/>
    <property type="project" value="TreeGrafter"/>
</dbReference>
<evidence type="ECO:0000256" key="4">
    <source>
        <dbReference type="ARBA" id="ARBA00023187"/>
    </source>
</evidence>
<keyword evidence="1 5" id="KW-0853">WD repeat</keyword>
<dbReference type="Proteomes" id="UP001151582">
    <property type="component" value="Unassembled WGS sequence"/>
</dbReference>
<dbReference type="InterPro" id="IPR001680">
    <property type="entry name" value="WD40_rpt"/>
</dbReference>
<evidence type="ECO:0000256" key="3">
    <source>
        <dbReference type="ARBA" id="ARBA00022737"/>
    </source>
</evidence>
<keyword evidence="7" id="KW-1185">Reference proteome</keyword>
<feature type="repeat" description="WD" evidence="5">
    <location>
        <begin position="264"/>
        <end position="302"/>
    </location>
</feature>
<dbReference type="InterPro" id="IPR052234">
    <property type="entry name" value="U5_snRNP_Component"/>
</dbReference>
<feature type="repeat" description="WD" evidence="5">
    <location>
        <begin position="86"/>
        <end position="130"/>
    </location>
</feature>
<sequence length="302" mass="32885">LVGHEGEVLTCQFDHSGQYFASGSADRTVLLWKTYGECDNYGLLKGHAGAVLDVKWTPDSNFLYTTSADKTLALWDCVSGERLRRWHGHRGIVNCCARQPGLMGSGVIASGSNDGTARTWDSRQKSALSVIDRKYPITALAYSHAGDALYIGGLDNHITIWDLRKQAVVDTYRGHTDTITGLAVHPQGTHLLSYAMDSTAHLWDARPYVPGARCTQVLTGAPAGFEKNLIKPAWSADGALVATGGGDRTVTLWQNRTGQILYKLPGHKGCVNQVHFHPHEPIVLSASSDRTLFLGEYNPDAQ</sequence>
<dbReference type="PROSITE" id="PS50294">
    <property type="entry name" value="WD_REPEATS_REGION"/>
    <property type="match status" value="4"/>
</dbReference>
<feature type="repeat" description="WD" evidence="5">
    <location>
        <begin position="44"/>
        <end position="85"/>
    </location>
</feature>
<dbReference type="PROSITE" id="PS00678">
    <property type="entry name" value="WD_REPEATS_1"/>
    <property type="match status" value="1"/>
</dbReference>
<feature type="repeat" description="WD" evidence="5">
    <location>
        <begin position="1"/>
        <end position="33"/>
    </location>
</feature>
<dbReference type="OrthoDB" id="1068471at2759"/>
<evidence type="ECO:0000313" key="7">
    <source>
        <dbReference type="Proteomes" id="UP001151582"/>
    </source>
</evidence>
<feature type="non-terminal residue" evidence="6">
    <location>
        <position position="1"/>
    </location>
</feature>
<dbReference type="Gene3D" id="2.130.10.10">
    <property type="entry name" value="YVTN repeat-like/Quinoprotein amine dehydrogenase"/>
    <property type="match status" value="1"/>
</dbReference>
<name>A0A9W8AVF0_9FUNG</name>
<reference evidence="6" key="1">
    <citation type="submission" date="2022-07" db="EMBL/GenBank/DDBJ databases">
        <title>Phylogenomic reconstructions and comparative analyses of Kickxellomycotina fungi.</title>
        <authorList>
            <person name="Reynolds N.K."/>
            <person name="Stajich J.E."/>
            <person name="Barry K."/>
            <person name="Grigoriev I.V."/>
            <person name="Crous P."/>
            <person name="Smith M.E."/>
        </authorList>
    </citation>
    <scope>NUCLEOTIDE SEQUENCE</scope>
    <source>
        <strain evidence="6">RSA 567</strain>
    </source>
</reference>
<feature type="repeat" description="WD" evidence="5">
    <location>
        <begin position="130"/>
        <end position="171"/>
    </location>
</feature>
<dbReference type="CDD" id="cd00200">
    <property type="entry name" value="WD40"/>
    <property type="match status" value="1"/>
</dbReference>
<gene>
    <name evidence="6" type="ORF">H4R34_006048</name>
</gene>
<dbReference type="GO" id="GO:0071013">
    <property type="term" value="C:catalytic step 2 spliceosome"/>
    <property type="evidence" value="ECO:0007669"/>
    <property type="project" value="TreeGrafter"/>
</dbReference>